<keyword evidence="2 3" id="KW-0067">ATP-binding</keyword>
<feature type="compositionally biased region" description="Low complexity" evidence="4">
    <location>
        <begin position="603"/>
        <end position="614"/>
    </location>
</feature>
<dbReference type="SUPFAM" id="SSF56112">
    <property type="entry name" value="Protein kinase-like (PK-like)"/>
    <property type="match status" value="1"/>
</dbReference>
<dbReference type="OrthoDB" id="4062651at2759"/>
<dbReference type="GO" id="GO:0005524">
    <property type="term" value="F:ATP binding"/>
    <property type="evidence" value="ECO:0007669"/>
    <property type="project" value="UniProtKB-UniRule"/>
</dbReference>
<evidence type="ECO:0000256" key="1">
    <source>
        <dbReference type="ARBA" id="ARBA00022741"/>
    </source>
</evidence>
<dbReference type="PROSITE" id="PS00108">
    <property type="entry name" value="PROTEIN_KINASE_ST"/>
    <property type="match status" value="1"/>
</dbReference>
<keyword evidence="7" id="KW-1185">Reference proteome</keyword>
<keyword evidence="1 3" id="KW-0547">Nucleotide-binding</keyword>
<dbReference type="GO" id="GO:0030447">
    <property type="term" value="P:filamentous growth"/>
    <property type="evidence" value="ECO:0007669"/>
    <property type="project" value="UniProtKB-ARBA"/>
</dbReference>
<dbReference type="InterPro" id="IPR011009">
    <property type="entry name" value="Kinase-like_dom_sf"/>
</dbReference>
<evidence type="ECO:0000313" key="6">
    <source>
        <dbReference type="EMBL" id="CAH2352214.1"/>
    </source>
</evidence>
<name>A0A9P0QNW9_9ASCO</name>
<keyword evidence="6" id="KW-0808">Transferase</keyword>
<comment type="caution">
    <text evidence="6">The sequence shown here is derived from an EMBL/GenBank/DDBJ whole genome shotgun (WGS) entry which is preliminary data.</text>
</comment>
<proteinExistence type="predicted"/>
<gene>
    <name evidence="6" type="ORF">CLIB1423_06S01376</name>
</gene>
<keyword evidence="6" id="KW-0418">Kinase</keyword>
<dbReference type="InterPro" id="IPR008271">
    <property type="entry name" value="Ser/Thr_kinase_AS"/>
</dbReference>
<dbReference type="Pfam" id="PF00069">
    <property type="entry name" value="Pkinase"/>
    <property type="match status" value="1"/>
</dbReference>
<feature type="compositionally biased region" description="Polar residues" evidence="4">
    <location>
        <begin position="104"/>
        <end position="117"/>
    </location>
</feature>
<dbReference type="PROSITE" id="PS50011">
    <property type="entry name" value="PROTEIN_KINASE_DOM"/>
    <property type="match status" value="1"/>
</dbReference>
<dbReference type="Proteomes" id="UP000837801">
    <property type="component" value="Unassembled WGS sequence"/>
</dbReference>
<sequence length="822" mass="90355">MPQSKTDDHHHHGIKSIFRKDHSPASDSSSAGSHIGLSKFFHHHSNDSAPESPGKLSRSSSILSLKKNSTSTNLSSRTPDEPKKGLTKAETLAHIQHMSHKNQIRSQNANNANNGSPTSGGSGMPNNLNNNNSHSKLSLNTAFANNGSKLPGPPSSGGHDKIKYNPFGLNKTPSDTPKHTSFYMAGTSDGQRVLSNPIKDPNELLPKSLQQDHVNLLDDFEFDLSNSKLGFGGSADVMLINVIGHKKQVYALKKFSLLSKETDEEFYKRAIKEFIFSKKLGECRHIVDTLALVKIQSQTNLTRGWGFVLEFCQGGDLFNTIVKPGWKRVPLSEKFCIFKQIAYGLKFIHDNDIVHRDLKPENILIDSNGLAKICDFGVSEYGHTVPGDFTSEVIKCHSYVGSPPYSPPEVMKLKELSSHEVKNWAYDPFKMDHWSLGMLLFCIVYSGVPFSQANVGDHGYRDYKFSHERFCSNHPTFKTRKEPGKGPGSEFKWASQFNSTGASRVAWKLCDPSVNNRFTVDDLFKDSWFTGLEMCIYESEDQDDNPFVLQTAGSFGGSSGYSSGANSQAPSRKNTFSGHSHHPSRDEGPHTPVRSMLDLTTPQQQKDLQSQAQQLNTPVNGSGGDASSIHSNSSLTNAPLSINQPSGAQAPSTPQGGSASKKASSAESLIPKVKSMLDFNYQDDSAAAASNSVPTAIQEEEPKEKFPEIEPAENQTLADGEKPAEEDDDIVSNIVRPKRESIGERVHEDLQTPTEPLDVHPEHFDEGPPTKLPLSLQPKRLKTVTDLTFDSNGNCDLGYRIKKHHHLDTAQLAVSGSLSRRV</sequence>
<feature type="compositionally biased region" description="Low complexity" evidence="4">
    <location>
        <begin position="52"/>
        <end position="71"/>
    </location>
</feature>
<dbReference type="AlphaFoldDB" id="A0A9P0QNW9"/>
<feature type="binding site" evidence="3">
    <location>
        <position position="253"/>
    </location>
    <ligand>
        <name>ATP</name>
        <dbReference type="ChEBI" id="CHEBI:30616"/>
    </ligand>
</feature>
<organism evidence="6 7">
    <name type="scientific">[Candida] railenensis</name>
    <dbReference type="NCBI Taxonomy" id="45579"/>
    <lineage>
        <taxon>Eukaryota</taxon>
        <taxon>Fungi</taxon>
        <taxon>Dikarya</taxon>
        <taxon>Ascomycota</taxon>
        <taxon>Saccharomycotina</taxon>
        <taxon>Pichiomycetes</taxon>
        <taxon>Debaryomycetaceae</taxon>
        <taxon>Kurtzmaniella</taxon>
    </lineage>
</organism>
<feature type="compositionally biased region" description="Polar residues" evidence="4">
    <location>
        <begin position="565"/>
        <end position="578"/>
    </location>
</feature>
<dbReference type="InterPro" id="IPR045269">
    <property type="entry name" value="Atg1-like"/>
</dbReference>
<feature type="compositionally biased region" description="Basic and acidic residues" evidence="4">
    <location>
        <begin position="757"/>
        <end position="768"/>
    </location>
</feature>
<feature type="region of interest" description="Disordered" evidence="4">
    <location>
        <begin position="1"/>
        <end position="166"/>
    </location>
</feature>
<dbReference type="InterPro" id="IPR000719">
    <property type="entry name" value="Prot_kinase_dom"/>
</dbReference>
<dbReference type="SMART" id="SM00220">
    <property type="entry name" value="S_TKc"/>
    <property type="match status" value="1"/>
</dbReference>
<dbReference type="InterPro" id="IPR017441">
    <property type="entry name" value="Protein_kinase_ATP_BS"/>
</dbReference>
<evidence type="ECO:0000256" key="3">
    <source>
        <dbReference type="PROSITE-ProRule" id="PRU10141"/>
    </source>
</evidence>
<dbReference type="PROSITE" id="PS00107">
    <property type="entry name" value="PROTEIN_KINASE_ATP"/>
    <property type="match status" value="1"/>
</dbReference>
<feature type="compositionally biased region" description="Low complexity" evidence="4">
    <location>
        <begin position="25"/>
        <end position="38"/>
    </location>
</feature>
<evidence type="ECO:0000256" key="2">
    <source>
        <dbReference type="ARBA" id="ARBA00022840"/>
    </source>
</evidence>
<feature type="region of interest" description="Disordered" evidence="4">
    <location>
        <begin position="745"/>
        <end position="774"/>
    </location>
</feature>
<feature type="domain" description="Protein kinase" evidence="5">
    <location>
        <begin position="223"/>
        <end position="529"/>
    </location>
</feature>
<feature type="compositionally biased region" description="Polar residues" evidence="4">
    <location>
        <begin position="628"/>
        <end position="657"/>
    </location>
</feature>
<feature type="region of interest" description="Disordered" evidence="4">
    <location>
        <begin position="558"/>
        <end position="666"/>
    </location>
</feature>
<evidence type="ECO:0000259" key="5">
    <source>
        <dbReference type="PROSITE" id="PS50011"/>
    </source>
</evidence>
<reference evidence="6" key="1">
    <citation type="submission" date="2022-03" db="EMBL/GenBank/DDBJ databases">
        <authorList>
            <person name="Legras J.-L."/>
            <person name="Devillers H."/>
            <person name="Grondin C."/>
        </authorList>
    </citation>
    <scope>NUCLEOTIDE SEQUENCE</scope>
    <source>
        <strain evidence="6">CLIB 1423</strain>
    </source>
</reference>
<feature type="region of interest" description="Disordered" evidence="4">
    <location>
        <begin position="690"/>
        <end position="726"/>
    </location>
</feature>
<dbReference type="GO" id="GO:0005737">
    <property type="term" value="C:cytoplasm"/>
    <property type="evidence" value="ECO:0007669"/>
    <property type="project" value="TreeGrafter"/>
</dbReference>
<dbReference type="GO" id="GO:0004674">
    <property type="term" value="F:protein serine/threonine kinase activity"/>
    <property type="evidence" value="ECO:0007669"/>
    <property type="project" value="InterPro"/>
</dbReference>
<feature type="compositionally biased region" description="Low complexity" evidence="4">
    <location>
        <begin position="126"/>
        <end position="140"/>
    </location>
</feature>
<accession>A0A9P0QNW9</accession>
<dbReference type="Gene3D" id="1.10.510.10">
    <property type="entry name" value="Transferase(Phosphotransferase) domain 1"/>
    <property type="match status" value="1"/>
</dbReference>
<dbReference type="GO" id="GO:0010506">
    <property type="term" value="P:regulation of autophagy"/>
    <property type="evidence" value="ECO:0007669"/>
    <property type="project" value="InterPro"/>
</dbReference>
<protein>
    <submittedName>
        <fullName evidence="6">Serine/threonine-protein kinase Ptk2p/STK2</fullName>
    </submittedName>
</protein>
<evidence type="ECO:0000256" key="4">
    <source>
        <dbReference type="SAM" id="MobiDB-lite"/>
    </source>
</evidence>
<feature type="compositionally biased region" description="Basic and acidic residues" evidence="4">
    <location>
        <begin position="1"/>
        <end position="10"/>
    </location>
</feature>
<evidence type="ECO:0000313" key="7">
    <source>
        <dbReference type="Proteomes" id="UP000837801"/>
    </source>
</evidence>
<dbReference type="PANTHER" id="PTHR24348">
    <property type="entry name" value="SERINE/THREONINE-PROTEIN KINASE UNC-51-RELATED"/>
    <property type="match status" value="1"/>
</dbReference>
<dbReference type="EMBL" id="CAKXYY010000006">
    <property type="protein sequence ID" value="CAH2352214.1"/>
    <property type="molecule type" value="Genomic_DNA"/>
</dbReference>